<evidence type="ECO:0000256" key="1">
    <source>
        <dbReference type="ARBA" id="ARBA00018672"/>
    </source>
</evidence>
<dbReference type="STRING" id="520762.AN619_09670"/>
<evidence type="ECO:0000313" key="7">
    <source>
        <dbReference type="Proteomes" id="UP000070456"/>
    </source>
</evidence>
<dbReference type="Pfam" id="PF00072">
    <property type="entry name" value="Response_reg"/>
    <property type="match status" value="1"/>
</dbReference>
<dbReference type="Gene3D" id="3.40.50.2300">
    <property type="match status" value="1"/>
</dbReference>
<keyword evidence="3" id="KW-0597">Phosphoprotein</keyword>
<dbReference type="InterPro" id="IPR046947">
    <property type="entry name" value="LytR-like"/>
</dbReference>
<dbReference type="Pfam" id="PF04397">
    <property type="entry name" value="LytTR"/>
    <property type="match status" value="1"/>
</dbReference>
<sequence>MNILLLENEVYTRRFVRKIILESVSDSEVYDVSTSREAIERSRQKSLDIAVLDIELGEEDCLNGLETAKIINAMQPKIKFIFISGYSEYAIEAFSVHSYDYILKPINVIRFKETICSLENMIREEKNKLDHLQKIVVKNKNEIFFIPVSDILFMEKQEKTTLIHTEKDVFHSPETLTELEVKLGRNFMRVHKSFIVNKDKISRIKDIGNRSYEIKFLQTNKVAFMSRYKFEELKNCLIPSL</sequence>
<proteinExistence type="predicted"/>
<dbReference type="PANTHER" id="PTHR37299:SF1">
    <property type="entry name" value="STAGE 0 SPORULATION PROTEIN A HOMOLOG"/>
    <property type="match status" value="1"/>
</dbReference>
<dbReference type="SUPFAM" id="SSF52172">
    <property type="entry name" value="CheY-like"/>
    <property type="match status" value="1"/>
</dbReference>
<name>A0A140L7B1_9FIRM</name>
<dbReference type="GO" id="GO:0003677">
    <property type="term" value="F:DNA binding"/>
    <property type="evidence" value="ECO:0007669"/>
    <property type="project" value="InterPro"/>
</dbReference>
<evidence type="ECO:0000259" key="5">
    <source>
        <dbReference type="PROSITE" id="PS50930"/>
    </source>
</evidence>
<dbReference type="Proteomes" id="UP000070456">
    <property type="component" value="Unassembled WGS sequence"/>
</dbReference>
<feature type="modified residue" description="4-aspartylphosphate" evidence="3">
    <location>
        <position position="53"/>
    </location>
</feature>
<evidence type="ECO:0000259" key="4">
    <source>
        <dbReference type="PROSITE" id="PS50110"/>
    </source>
</evidence>
<dbReference type="AlphaFoldDB" id="A0A140L7B1"/>
<comment type="caution">
    <text evidence="6">The sequence shown here is derived from an EMBL/GenBank/DDBJ whole genome shotgun (WGS) entry which is preliminary data.</text>
</comment>
<dbReference type="InterPro" id="IPR011006">
    <property type="entry name" value="CheY-like_superfamily"/>
</dbReference>
<dbReference type="OrthoDB" id="9809318at2"/>
<evidence type="ECO:0000256" key="2">
    <source>
        <dbReference type="ARBA" id="ARBA00024867"/>
    </source>
</evidence>
<accession>A0A140L7B1</accession>
<feature type="domain" description="Response regulatory" evidence="4">
    <location>
        <begin position="2"/>
        <end position="119"/>
    </location>
</feature>
<reference evidence="6 7" key="1">
    <citation type="submission" date="2015-12" db="EMBL/GenBank/DDBJ databases">
        <title>Draft genome sequence of the thermoanaerobe Thermotalea metallivorans, an isolate from the runoff channel of the Great Artesian Basin, Australia.</title>
        <authorList>
            <person name="Patel B.K."/>
        </authorList>
    </citation>
    <scope>NUCLEOTIDE SEQUENCE [LARGE SCALE GENOMIC DNA]</scope>
    <source>
        <strain evidence="6 7">B2-1</strain>
    </source>
</reference>
<dbReference type="InterPro" id="IPR001789">
    <property type="entry name" value="Sig_transdc_resp-reg_receiver"/>
</dbReference>
<organism evidence="6 7">
    <name type="scientific">Thermotalea metallivorans</name>
    <dbReference type="NCBI Taxonomy" id="520762"/>
    <lineage>
        <taxon>Bacteria</taxon>
        <taxon>Bacillati</taxon>
        <taxon>Bacillota</taxon>
        <taxon>Clostridia</taxon>
        <taxon>Peptostreptococcales</taxon>
        <taxon>Thermotaleaceae</taxon>
        <taxon>Thermotalea</taxon>
    </lineage>
</organism>
<protein>
    <recommendedName>
        <fullName evidence="1">Stage 0 sporulation protein A homolog</fullName>
    </recommendedName>
</protein>
<dbReference type="SMART" id="SM00448">
    <property type="entry name" value="REC"/>
    <property type="match status" value="1"/>
</dbReference>
<evidence type="ECO:0000313" key="6">
    <source>
        <dbReference type="EMBL" id="KXG76436.1"/>
    </source>
</evidence>
<gene>
    <name evidence="6" type="primary">natR_1</name>
    <name evidence="6" type="ORF">AN619_09670</name>
</gene>
<dbReference type="Gene3D" id="2.40.50.1020">
    <property type="entry name" value="LytTr DNA-binding domain"/>
    <property type="match status" value="1"/>
</dbReference>
<dbReference type="RefSeq" id="WP_068555342.1">
    <property type="nucleotide sequence ID" value="NZ_LOEE01000027.1"/>
</dbReference>
<dbReference type="SMART" id="SM00850">
    <property type="entry name" value="LytTR"/>
    <property type="match status" value="1"/>
</dbReference>
<dbReference type="GO" id="GO:0000156">
    <property type="term" value="F:phosphorelay response regulator activity"/>
    <property type="evidence" value="ECO:0007669"/>
    <property type="project" value="InterPro"/>
</dbReference>
<comment type="function">
    <text evidence="2">May play the central regulatory role in sporulation. It may be an element of the effector pathway responsible for the activation of sporulation genes in response to nutritional stress. Spo0A may act in concert with spo0H (a sigma factor) to control the expression of some genes that are critical to the sporulation process.</text>
</comment>
<evidence type="ECO:0000256" key="3">
    <source>
        <dbReference type="PROSITE-ProRule" id="PRU00169"/>
    </source>
</evidence>
<feature type="domain" description="HTH LytTR-type" evidence="5">
    <location>
        <begin position="135"/>
        <end position="205"/>
    </location>
</feature>
<keyword evidence="7" id="KW-1185">Reference proteome</keyword>
<dbReference type="InterPro" id="IPR007492">
    <property type="entry name" value="LytTR_DNA-bd_dom"/>
</dbReference>
<dbReference type="PANTHER" id="PTHR37299">
    <property type="entry name" value="TRANSCRIPTIONAL REGULATOR-RELATED"/>
    <property type="match status" value="1"/>
</dbReference>
<dbReference type="PROSITE" id="PS50930">
    <property type="entry name" value="HTH_LYTTR"/>
    <property type="match status" value="1"/>
</dbReference>
<dbReference type="PROSITE" id="PS50110">
    <property type="entry name" value="RESPONSE_REGULATORY"/>
    <property type="match status" value="1"/>
</dbReference>
<dbReference type="EMBL" id="LOEE01000027">
    <property type="protein sequence ID" value="KXG76436.1"/>
    <property type="molecule type" value="Genomic_DNA"/>
</dbReference>